<dbReference type="EMBL" id="VUMN01000023">
    <property type="protein sequence ID" value="MSS59089.1"/>
    <property type="molecule type" value="Genomic_DNA"/>
</dbReference>
<keyword evidence="1" id="KW-0812">Transmembrane</keyword>
<organism evidence="2 3">
    <name type="scientific">Stecheria intestinalis</name>
    <dbReference type="NCBI Taxonomy" id="2606630"/>
    <lineage>
        <taxon>Bacteria</taxon>
        <taxon>Bacillati</taxon>
        <taxon>Bacillota</taxon>
        <taxon>Erysipelotrichia</taxon>
        <taxon>Erysipelotrichales</taxon>
        <taxon>Erysipelotrichaceae</taxon>
        <taxon>Stecheria</taxon>
    </lineage>
</organism>
<name>A0A7X2TFT4_9FIRM</name>
<dbReference type="RefSeq" id="WP_135358221.1">
    <property type="nucleotide sequence ID" value="NZ_JAQXPC010000019.1"/>
</dbReference>
<gene>
    <name evidence="2" type="ORF">FYJ51_09270</name>
</gene>
<accession>A0A7X2TFT4</accession>
<keyword evidence="3" id="KW-1185">Reference proteome</keyword>
<dbReference type="AlphaFoldDB" id="A0A7X2TFT4"/>
<comment type="caution">
    <text evidence="2">The sequence shown here is derived from an EMBL/GenBank/DDBJ whole genome shotgun (WGS) entry which is preliminary data.</text>
</comment>
<keyword evidence="1" id="KW-1133">Transmembrane helix</keyword>
<feature type="transmembrane region" description="Helical" evidence="1">
    <location>
        <begin position="148"/>
        <end position="170"/>
    </location>
</feature>
<dbReference type="Proteomes" id="UP000461880">
    <property type="component" value="Unassembled WGS sequence"/>
</dbReference>
<evidence type="ECO:0000313" key="3">
    <source>
        <dbReference type="Proteomes" id="UP000461880"/>
    </source>
</evidence>
<protein>
    <submittedName>
        <fullName evidence="2">Uncharacterized protein</fullName>
    </submittedName>
</protein>
<evidence type="ECO:0000313" key="2">
    <source>
        <dbReference type="EMBL" id="MSS59089.1"/>
    </source>
</evidence>
<reference evidence="2 3" key="1">
    <citation type="submission" date="2019-08" db="EMBL/GenBank/DDBJ databases">
        <title>In-depth cultivation of the pig gut microbiome towards novel bacterial diversity and tailored functional studies.</title>
        <authorList>
            <person name="Wylensek D."/>
            <person name="Hitch T.C.A."/>
            <person name="Clavel T."/>
        </authorList>
    </citation>
    <scope>NUCLEOTIDE SEQUENCE [LARGE SCALE GENOMIC DNA]</scope>
    <source>
        <strain evidence="2 3">Oil+RF-744-GAM-WT-6</strain>
    </source>
</reference>
<proteinExistence type="predicted"/>
<feature type="transmembrane region" description="Helical" evidence="1">
    <location>
        <begin position="72"/>
        <end position="88"/>
    </location>
</feature>
<feature type="transmembrane region" description="Helical" evidence="1">
    <location>
        <begin position="122"/>
        <end position="142"/>
    </location>
</feature>
<sequence length="176" mass="20284">MTQKKTDNRRIVSGRNIYIDDKGQAVLYDKKTKIGYVIKESDAESYRLYQNRIAISIAVFMLLTSFLNDWKLPLIAGVILAALLEVRYRRWLPTLTKRTKFRPEKKKTFLQGVIESNDSGRCILLGFLYIIFGILLVANGFVSNQPLFAIICEFGVLAYCLYMGITYFYAVSKMKH</sequence>
<evidence type="ECO:0000256" key="1">
    <source>
        <dbReference type="SAM" id="Phobius"/>
    </source>
</evidence>
<keyword evidence="1" id="KW-0472">Membrane</keyword>
<feature type="transmembrane region" description="Helical" evidence="1">
    <location>
        <begin position="49"/>
        <end position="66"/>
    </location>
</feature>